<gene>
    <name evidence="2" type="primary">SFG1_1</name>
    <name evidence="2" type="ORF">GRS66_005062</name>
</gene>
<sequence length="346" mass="39058">MDEMHSSDTFLLRTPKSKKKNGLVIPSTPSKKCKYSSGFIAEDTTPSKRFRLYQAKFKTSSKNVKAQTLSVSIKKNQGEITNPFMTEGYNDYRNIVSPGLSFDNDCFSEHELVSPLSDISSINSTSPDVEKIDSLDPFGVDSFVWNCKPLVNKEALELHRMIHSSFPMSPLESNSDVPLLLPKLKKRLSPVNRSTFKPTRYEPSHRLLKPKKSILTVPAKSLNLIVSSSRGSLNDATIFATEINSTLSNEENKLPAISSIWEKLTIPVNSSIKEKYKKLKDQIYGQASNFGEDEDNEEDNEDDLPDAAVIRGYEFQSGMRDELTQCNELQNTKDYKKVQWAKVLEQ</sequence>
<protein>
    <submittedName>
        <fullName evidence="2">Superficial pseudohyphal growth</fullName>
    </submittedName>
</protein>
<dbReference type="AlphaFoldDB" id="A0A6C1E273"/>
<dbReference type="OrthoDB" id="3981230at2759"/>
<name>A0A6C1E273_SACPS</name>
<proteinExistence type="predicted"/>
<evidence type="ECO:0000313" key="2">
    <source>
        <dbReference type="EMBL" id="QID82634.1"/>
    </source>
</evidence>
<reference evidence="2 3" key="1">
    <citation type="journal article" date="2019" name="BMC Genomics">
        <title>Chromosome level assembly and comparative genome analysis confirm lager-brewing yeasts originated from a single hybridization.</title>
        <authorList>
            <person name="Salazar A.N."/>
            <person name="Gorter de Vries A.R."/>
            <person name="van den Broek M."/>
            <person name="Brouwers N."/>
            <person name="de la Torre Cortes P."/>
            <person name="Kuijpers N.G.A."/>
            <person name="Daran J.G."/>
            <person name="Abeel T."/>
        </authorList>
    </citation>
    <scope>NUCLEOTIDE SEQUENCE [LARGE SCALE GENOMIC DNA]</scope>
    <source>
        <strain evidence="2 3">CBS 1483</strain>
    </source>
</reference>
<evidence type="ECO:0000313" key="3">
    <source>
        <dbReference type="Proteomes" id="UP000501346"/>
    </source>
</evidence>
<keyword evidence="3" id="KW-1185">Reference proteome</keyword>
<dbReference type="EMBL" id="CP048996">
    <property type="protein sequence ID" value="QID82634.1"/>
    <property type="molecule type" value="Genomic_DNA"/>
</dbReference>
<feature type="region of interest" description="Disordered" evidence="1">
    <location>
        <begin position="1"/>
        <end position="23"/>
    </location>
</feature>
<accession>A0A6C1E273</accession>
<dbReference type="Proteomes" id="UP000501346">
    <property type="component" value="Chromosome ScXV-ScXI"/>
</dbReference>
<evidence type="ECO:0000256" key="1">
    <source>
        <dbReference type="SAM" id="MobiDB-lite"/>
    </source>
</evidence>
<organism evidence="2 3">
    <name type="scientific">Saccharomyces pastorianus</name>
    <name type="common">Lager yeast</name>
    <name type="synonym">Saccharomyces cerevisiae x Saccharomyces eubayanus</name>
    <dbReference type="NCBI Taxonomy" id="27292"/>
    <lineage>
        <taxon>Eukaryota</taxon>
        <taxon>Fungi</taxon>
        <taxon>Dikarya</taxon>
        <taxon>Ascomycota</taxon>
        <taxon>Saccharomycotina</taxon>
        <taxon>Saccharomycetes</taxon>
        <taxon>Saccharomycetales</taxon>
        <taxon>Saccharomycetaceae</taxon>
        <taxon>Saccharomyces</taxon>
    </lineage>
</organism>